<name>A0AAD8X1P1_LOLMU</name>
<evidence type="ECO:0000313" key="3">
    <source>
        <dbReference type="EMBL" id="KAK1693543.1"/>
    </source>
</evidence>
<accession>A0AAD8X1P1</accession>
<dbReference type="Pfam" id="PF09813">
    <property type="entry name" value="Coa3_cc"/>
    <property type="match status" value="1"/>
</dbReference>
<dbReference type="InterPro" id="IPR018628">
    <property type="entry name" value="Coa3_CC"/>
</dbReference>
<gene>
    <name evidence="3" type="ORF">QYE76_010240</name>
</gene>
<evidence type="ECO:0000259" key="2">
    <source>
        <dbReference type="Pfam" id="PF09813"/>
    </source>
</evidence>
<reference evidence="3" key="1">
    <citation type="submission" date="2023-07" db="EMBL/GenBank/DDBJ databases">
        <title>A chromosome-level genome assembly of Lolium multiflorum.</title>
        <authorList>
            <person name="Chen Y."/>
            <person name="Copetti D."/>
            <person name="Kolliker R."/>
            <person name="Studer B."/>
        </authorList>
    </citation>
    <scope>NUCLEOTIDE SEQUENCE</scope>
    <source>
        <strain evidence="3">02402/16</strain>
        <tissue evidence="3">Leaf</tissue>
    </source>
</reference>
<dbReference type="PANTHER" id="PTHR36744">
    <property type="entry name" value="CYTOCHROME OXIDASE ASSEMBLY PROTEIN"/>
    <property type="match status" value="1"/>
</dbReference>
<keyword evidence="4" id="KW-1185">Reference proteome</keyword>
<dbReference type="PANTHER" id="PTHR36744:SF2">
    <property type="entry name" value="CYTOCHROME OXIDASE ASSEMBLY PROTEIN"/>
    <property type="match status" value="1"/>
</dbReference>
<protein>
    <recommendedName>
        <fullName evidence="2">Cytochrome c oxidase assembly factor 3 mitochondrial coiled-coil domain-containing protein</fullName>
    </recommendedName>
</protein>
<evidence type="ECO:0000256" key="1">
    <source>
        <dbReference type="SAM" id="MobiDB-lite"/>
    </source>
</evidence>
<organism evidence="3 4">
    <name type="scientific">Lolium multiflorum</name>
    <name type="common">Italian ryegrass</name>
    <name type="synonym">Lolium perenne subsp. multiflorum</name>
    <dbReference type="NCBI Taxonomy" id="4521"/>
    <lineage>
        <taxon>Eukaryota</taxon>
        <taxon>Viridiplantae</taxon>
        <taxon>Streptophyta</taxon>
        <taxon>Embryophyta</taxon>
        <taxon>Tracheophyta</taxon>
        <taxon>Spermatophyta</taxon>
        <taxon>Magnoliopsida</taxon>
        <taxon>Liliopsida</taxon>
        <taxon>Poales</taxon>
        <taxon>Poaceae</taxon>
        <taxon>BOP clade</taxon>
        <taxon>Pooideae</taxon>
        <taxon>Poodae</taxon>
        <taxon>Poeae</taxon>
        <taxon>Poeae Chloroplast Group 2 (Poeae type)</taxon>
        <taxon>Loliodinae</taxon>
        <taxon>Loliinae</taxon>
        <taxon>Lolium</taxon>
    </lineage>
</organism>
<dbReference type="Proteomes" id="UP001231189">
    <property type="component" value="Unassembled WGS sequence"/>
</dbReference>
<dbReference type="AlphaFoldDB" id="A0AAD8X1P1"/>
<proteinExistence type="predicted"/>
<evidence type="ECO:0000313" key="4">
    <source>
        <dbReference type="Proteomes" id="UP001231189"/>
    </source>
</evidence>
<feature type="region of interest" description="Disordered" evidence="1">
    <location>
        <begin position="28"/>
        <end position="56"/>
    </location>
</feature>
<comment type="caution">
    <text evidence="3">The sequence shown here is derived from an EMBL/GenBank/DDBJ whole genome shotgun (WGS) entry which is preliminary data.</text>
</comment>
<feature type="domain" description="Cytochrome c oxidase assembly factor 3 mitochondrial coiled-coil" evidence="2">
    <location>
        <begin position="76"/>
        <end position="100"/>
    </location>
</feature>
<dbReference type="EMBL" id="JAUUTY010000001">
    <property type="protein sequence ID" value="KAK1693543.1"/>
    <property type="molecule type" value="Genomic_DNA"/>
</dbReference>
<sequence>MTLANSKLDELNELAMWDGLTIQLRESTLAQGRPATSPATPTRSNDRAPAAAPSTQKRRVELLEMAGGFSALGPKTKNLVVAGGLTGFVLGVYYYTMHAVGGTDELQVAIDKFEDLKKKDAAESAAAAATKPSAPGSS</sequence>